<feature type="transmembrane region" description="Helical" evidence="1">
    <location>
        <begin position="40"/>
        <end position="60"/>
    </location>
</feature>
<dbReference type="EMBL" id="SMBZ01000004">
    <property type="protein sequence ID" value="TCV19516.1"/>
    <property type="molecule type" value="Genomic_DNA"/>
</dbReference>
<dbReference type="RefSeq" id="WP_132776599.1">
    <property type="nucleotide sequence ID" value="NZ_SMBZ01000004.1"/>
</dbReference>
<proteinExistence type="predicted"/>
<comment type="caution">
    <text evidence="2">The sequence shown here is derived from an EMBL/GenBank/DDBJ whole genome shotgun (WGS) entry which is preliminary data.</text>
</comment>
<evidence type="ECO:0000313" key="3">
    <source>
        <dbReference type="Proteomes" id="UP000295197"/>
    </source>
</evidence>
<protein>
    <recommendedName>
        <fullName evidence="4">YtxH domain-containing protein</fullName>
    </recommendedName>
</protein>
<dbReference type="InterPro" id="IPR045764">
    <property type="entry name" value="DUF6132"/>
</dbReference>
<keyword evidence="1" id="KW-0812">Transmembrane</keyword>
<organism evidence="2 3">
    <name type="scientific">Sphingobacterium alimentarium</name>
    <dbReference type="NCBI Taxonomy" id="797292"/>
    <lineage>
        <taxon>Bacteria</taxon>
        <taxon>Pseudomonadati</taxon>
        <taxon>Bacteroidota</taxon>
        <taxon>Sphingobacteriia</taxon>
        <taxon>Sphingobacteriales</taxon>
        <taxon>Sphingobacteriaceae</taxon>
        <taxon>Sphingobacterium</taxon>
    </lineage>
</organism>
<evidence type="ECO:0008006" key="4">
    <source>
        <dbReference type="Google" id="ProtNLM"/>
    </source>
</evidence>
<keyword evidence="1" id="KW-1133">Transmembrane helix</keyword>
<accession>A0A4R3VZF2</accession>
<keyword evidence="3" id="KW-1185">Reference proteome</keyword>
<keyword evidence="1" id="KW-0472">Membrane</keyword>
<evidence type="ECO:0000313" key="2">
    <source>
        <dbReference type="EMBL" id="TCV19516.1"/>
    </source>
</evidence>
<evidence type="ECO:0000256" key="1">
    <source>
        <dbReference type="SAM" id="Phobius"/>
    </source>
</evidence>
<dbReference type="AlphaFoldDB" id="A0A4R3VZF2"/>
<feature type="transmembrane region" description="Helical" evidence="1">
    <location>
        <begin position="7"/>
        <end position="28"/>
    </location>
</feature>
<reference evidence="2 3" key="1">
    <citation type="submission" date="2019-03" db="EMBL/GenBank/DDBJ databases">
        <title>Genomic Encyclopedia of Type Strains, Phase IV (KMG-IV): sequencing the most valuable type-strain genomes for metagenomic binning, comparative biology and taxonomic classification.</title>
        <authorList>
            <person name="Goeker M."/>
        </authorList>
    </citation>
    <scope>NUCLEOTIDE SEQUENCE [LARGE SCALE GENOMIC DNA]</scope>
    <source>
        <strain evidence="2 3">DSM 22362</strain>
    </source>
</reference>
<sequence length="61" mass="6542">MELFIKQYGIAIVGVVLGALGGFLYYKYVGCVNGTCAITANPYMSTIYGAMMGGLLFSNFK</sequence>
<dbReference type="OrthoDB" id="2062758at2"/>
<name>A0A4R3VZF2_9SPHI</name>
<gene>
    <name evidence="2" type="ORF">EDC17_100438</name>
</gene>
<dbReference type="Proteomes" id="UP000295197">
    <property type="component" value="Unassembled WGS sequence"/>
</dbReference>
<dbReference type="Pfam" id="PF19628">
    <property type="entry name" value="DUF6132"/>
    <property type="match status" value="1"/>
</dbReference>